<dbReference type="InterPro" id="IPR027268">
    <property type="entry name" value="Peptidase_M4/M1_CTD_sf"/>
</dbReference>
<dbReference type="InterPro" id="IPR034016">
    <property type="entry name" value="M1_APN-typ"/>
</dbReference>
<dbReference type="GO" id="GO:0043171">
    <property type="term" value="P:peptide catabolic process"/>
    <property type="evidence" value="ECO:0007669"/>
    <property type="project" value="TreeGrafter"/>
</dbReference>
<dbReference type="EMBL" id="ADBJ01000044">
    <property type="protein sequence ID" value="EFA77142.1"/>
    <property type="molecule type" value="Genomic_DNA"/>
</dbReference>
<sequence>MRNLQHIQLKEVESFDDDEQNFELDDHPKKKFYHPKDASAIDKLRYLLKDGFAYITATNTRKAILLTAIFLIFLTLTLTVSFSTRSSKPKIPGLIYSDLKLPSWIKPVHYLAHVTTFMSNDTFSGDIVITLNITTSNNEDYIVVHGDEFVLDSARLEVLKSVSTSYPDSYTAPQSSISADKITFDKNNTYYIIQFDKLSKYLSDGNQYFKLYISYHSNLTDSLKGYYISKYDEIGNTKKKLAMTQFEPTDARLTFPCFDEPAFKANWTIWMDIDGDYNALSNMESIETKVNGDRKLVKFGTTPKMSTYLVCIITHQYTQINDTVDLGKGRSIIVRIWSSLLQSNQTAYPLEAASLSIKFYTEYFEIDYPLSKMDIIGVSDFAAGAMENWGLITFRNTDVFYSNLTASVESKQRVSEVIAHEIAHQWFGDLVTMKWWNDLWLNEGFATFMSYKCLSAAFPDFNSQSDFLNLIKISGLTMDSSNNTHPISNNFVKVIDIEASFDSITYDKGASVLNMLDTLMKSGGVDQFQIGIRNYLNKHQYSNAETADLWQELTKASNPTIQVDEIMKNWVTAPGLPYINVTSIKGGKALALSQHRYLGNIDSVAKDTTIWNIPISVATNCSISKSNMDGATTEIAIDLNECKYALFNNHANSFVRYKYDTETLNAIIHQMSRDINSLDPLGVVEFLDDQFSFVKAGLLQPSSAFEMASFLGNNTNIPATILSATLNGIATIGSSITEQECYPQFRQLQQSYFRNVLADFNYSATPTTYLDKVRFKTIIGLSNSAGITQTVEFLNKTWHDLKSTPEKINPDYRRSMYASIIVNGGNNEYNWVRERFLHGNNNEKTESLLALGQARQPYLVKRSLDMFMNGTVRIQDYIYLIRSLSLNSNGIDAAWRYFRENYEFFEKNLNAQSLGQFTNTIGGQFNSKILLQEFNEFVQGKSKIPEYFIKSTQEIIENNIKWLDRYATPLCSYLHERFPDDINK</sequence>
<evidence type="ECO:0000256" key="11">
    <source>
        <dbReference type="RuleBase" id="RU364040"/>
    </source>
</evidence>
<dbReference type="Pfam" id="PF17900">
    <property type="entry name" value="Peptidase_M1_N"/>
    <property type="match status" value="1"/>
</dbReference>
<feature type="domain" description="Aminopeptidase N-like N-terminal" evidence="14">
    <location>
        <begin position="106"/>
        <end position="309"/>
    </location>
</feature>
<dbReference type="EC" id="3.4.11.-" evidence="11"/>
<evidence type="ECO:0000313" key="15">
    <source>
        <dbReference type="EMBL" id="EFA77142.1"/>
    </source>
</evidence>
<dbReference type="PANTHER" id="PTHR11533">
    <property type="entry name" value="PROTEASE M1 ZINC METALLOPROTEASE"/>
    <property type="match status" value="1"/>
</dbReference>
<evidence type="ECO:0000256" key="3">
    <source>
        <dbReference type="ARBA" id="ARBA00022670"/>
    </source>
</evidence>
<evidence type="ECO:0000256" key="2">
    <source>
        <dbReference type="ARBA" id="ARBA00022438"/>
    </source>
</evidence>
<comment type="caution">
    <text evidence="15">The sequence shown here is derived from an EMBL/GenBank/DDBJ whole genome shotgun (WGS) entry which is preliminary data.</text>
</comment>
<dbReference type="InterPro" id="IPR050344">
    <property type="entry name" value="Peptidase_M1_aminopeptidases"/>
</dbReference>
<proteinExistence type="inferred from homology"/>
<evidence type="ECO:0000259" key="13">
    <source>
        <dbReference type="Pfam" id="PF11838"/>
    </source>
</evidence>
<feature type="site" description="Transition state stabilizer" evidence="10">
    <location>
        <position position="506"/>
    </location>
</feature>
<protein>
    <recommendedName>
        <fullName evidence="11">Aminopeptidase</fullName>
        <ecNumber evidence="11">3.4.11.-</ecNumber>
    </recommendedName>
</protein>
<dbReference type="RefSeq" id="XP_020429271.1">
    <property type="nucleotide sequence ID" value="XM_020580684.1"/>
</dbReference>
<dbReference type="Gene3D" id="2.60.40.1910">
    <property type="match status" value="1"/>
</dbReference>
<feature type="domain" description="Peptidase M1 membrane alanine aminopeptidase" evidence="12">
    <location>
        <begin position="348"/>
        <end position="570"/>
    </location>
</feature>
<keyword evidence="6 9" id="KW-0862">Zinc</keyword>
<dbReference type="GO" id="GO:0006508">
    <property type="term" value="P:proteolysis"/>
    <property type="evidence" value="ECO:0007669"/>
    <property type="project" value="UniProtKB-KW"/>
</dbReference>
<dbReference type="GO" id="GO:0016020">
    <property type="term" value="C:membrane"/>
    <property type="evidence" value="ECO:0007669"/>
    <property type="project" value="TreeGrafter"/>
</dbReference>
<keyword evidence="11" id="KW-0472">Membrane</keyword>
<organism evidence="15 16">
    <name type="scientific">Heterostelium pallidum (strain ATCC 26659 / Pp 5 / PN500)</name>
    <name type="common">Cellular slime mold</name>
    <name type="synonym">Polysphondylium pallidum</name>
    <dbReference type="NCBI Taxonomy" id="670386"/>
    <lineage>
        <taxon>Eukaryota</taxon>
        <taxon>Amoebozoa</taxon>
        <taxon>Evosea</taxon>
        <taxon>Eumycetozoa</taxon>
        <taxon>Dictyostelia</taxon>
        <taxon>Acytosteliales</taxon>
        <taxon>Acytosteliaceae</taxon>
        <taxon>Heterostelium</taxon>
    </lineage>
</organism>
<gene>
    <name evidence="15" type="ORF">PPL_09897</name>
</gene>
<dbReference type="FunFam" id="1.10.390.10:FF:000006">
    <property type="entry name" value="Puromycin-sensitive aminopeptidase"/>
    <property type="match status" value="1"/>
</dbReference>
<feature type="binding site" evidence="9">
    <location>
        <position position="424"/>
    </location>
    <ligand>
        <name>Zn(2+)</name>
        <dbReference type="ChEBI" id="CHEBI:29105"/>
        <note>catalytic</note>
    </ligand>
</feature>
<dbReference type="GO" id="GO:0005615">
    <property type="term" value="C:extracellular space"/>
    <property type="evidence" value="ECO:0007669"/>
    <property type="project" value="TreeGrafter"/>
</dbReference>
<evidence type="ECO:0000259" key="12">
    <source>
        <dbReference type="Pfam" id="PF01433"/>
    </source>
</evidence>
<evidence type="ECO:0000256" key="7">
    <source>
        <dbReference type="ARBA" id="ARBA00023049"/>
    </source>
</evidence>
<dbReference type="GO" id="GO:0008270">
    <property type="term" value="F:zinc ion binding"/>
    <property type="evidence" value="ECO:0007669"/>
    <property type="project" value="UniProtKB-UniRule"/>
</dbReference>
<dbReference type="PANTHER" id="PTHR11533:SF299">
    <property type="entry name" value="AMINOPEPTIDASE"/>
    <property type="match status" value="1"/>
</dbReference>
<dbReference type="Proteomes" id="UP000001396">
    <property type="component" value="Unassembled WGS sequence"/>
</dbReference>
<dbReference type="InterPro" id="IPR024571">
    <property type="entry name" value="ERAP1-like_C_dom"/>
</dbReference>
<evidence type="ECO:0000256" key="4">
    <source>
        <dbReference type="ARBA" id="ARBA00022723"/>
    </source>
</evidence>
<evidence type="ECO:0000313" key="16">
    <source>
        <dbReference type="Proteomes" id="UP000001396"/>
    </source>
</evidence>
<dbReference type="GO" id="GO:0005737">
    <property type="term" value="C:cytoplasm"/>
    <property type="evidence" value="ECO:0007669"/>
    <property type="project" value="TreeGrafter"/>
</dbReference>
<dbReference type="Gene3D" id="2.60.40.1730">
    <property type="entry name" value="tricorn interacting facor f3 domain"/>
    <property type="match status" value="1"/>
</dbReference>
<dbReference type="Gene3D" id="1.10.390.10">
    <property type="entry name" value="Neutral Protease Domain 2"/>
    <property type="match status" value="1"/>
</dbReference>
<keyword evidence="4 9" id="KW-0479">Metal-binding</keyword>
<evidence type="ECO:0000256" key="10">
    <source>
        <dbReference type="PIRSR" id="PIRSR634016-4"/>
    </source>
</evidence>
<feature type="binding site" evidence="9">
    <location>
        <position position="443"/>
    </location>
    <ligand>
        <name>Zn(2+)</name>
        <dbReference type="ChEBI" id="CHEBI:29105"/>
        <note>catalytic</note>
    </ligand>
</feature>
<feature type="domain" description="ERAP1-like C-terminal" evidence="13">
    <location>
        <begin position="646"/>
        <end position="957"/>
    </location>
</feature>
<dbReference type="AlphaFoldDB" id="D3BPD2"/>
<dbReference type="GO" id="GO:0070006">
    <property type="term" value="F:metalloaminopeptidase activity"/>
    <property type="evidence" value="ECO:0007669"/>
    <property type="project" value="TreeGrafter"/>
</dbReference>
<feature type="active site" description="Proton acceptor" evidence="8">
    <location>
        <position position="421"/>
    </location>
</feature>
<feature type="transmembrane region" description="Helical" evidence="11">
    <location>
        <begin position="63"/>
        <end position="82"/>
    </location>
</feature>
<evidence type="ECO:0000256" key="1">
    <source>
        <dbReference type="ARBA" id="ARBA00010136"/>
    </source>
</evidence>
<dbReference type="Pfam" id="PF11838">
    <property type="entry name" value="ERAP1_C"/>
    <property type="match status" value="1"/>
</dbReference>
<dbReference type="InterPro" id="IPR001930">
    <property type="entry name" value="Peptidase_M1"/>
</dbReference>
<keyword evidence="5 11" id="KW-0378">Hydrolase</keyword>
<keyword evidence="16" id="KW-1185">Reference proteome</keyword>
<accession>D3BPD2</accession>
<evidence type="ECO:0000256" key="6">
    <source>
        <dbReference type="ARBA" id="ARBA00022833"/>
    </source>
</evidence>
<keyword evidence="3 11" id="KW-0645">Protease</keyword>
<dbReference type="Pfam" id="PF01433">
    <property type="entry name" value="Peptidase_M1"/>
    <property type="match status" value="1"/>
</dbReference>
<dbReference type="FunCoup" id="D3BPD2">
    <property type="interactions" value="1"/>
</dbReference>
<keyword evidence="11" id="KW-1133">Transmembrane helix</keyword>
<dbReference type="InterPro" id="IPR045357">
    <property type="entry name" value="Aminopeptidase_N-like_N"/>
</dbReference>
<dbReference type="STRING" id="670386.D3BPD2"/>
<dbReference type="CDD" id="cd09601">
    <property type="entry name" value="M1_APN-Q_like"/>
    <property type="match status" value="1"/>
</dbReference>
<comment type="cofactor">
    <cofactor evidence="9 11">
        <name>Zn(2+)</name>
        <dbReference type="ChEBI" id="CHEBI:29105"/>
    </cofactor>
    <text evidence="9 11">Binds 1 zinc ion per subunit.</text>
</comment>
<keyword evidence="7 11" id="KW-0482">Metalloprotease</keyword>
<dbReference type="MEROPS" id="M01.A30"/>
<dbReference type="GO" id="GO:0042277">
    <property type="term" value="F:peptide binding"/>
    <property type="evidence" value="ECO:0007669"/>
    <property type="project" value="TreeGrafter"/>
</dbReference>
<keyword evidence="2 11" id="KW-0031">Aminopeptidase</keyword>
<evidence type="ECO:0000256" key="5">
    <source>
        <dbReference type="ARBA" id="ARBA00022801"/>
    </source>
</evidence>
<name>D3BPD2_HETP5</name>
<reference evidence="15 16" key="1">
    <citation type="journal article" date="2011" name="Genome Res.">
        <title>Phylogeny-wide analysis of social amoeba genomes highlights ancient origins for complex intercellular communication.</title>
        <authorList>
            <person name="Heidel A.J."/>
            <person name="Lawal H.M."/>
            <person name="Felder M."/>
            <person name="Schilde C."/>
            <person name="Helps N.R."/>
            <person name="Tunggal B."/>
            <person name="Rivero F."/>
            <person name="John U."/>
            <person name="Schleicher M."/>
            <person name="Eichinger L."/>
            <person name="Platzer M."/>
            <person name="Noegel A.A."/>
            <person name="Schaap P."/>
            <person name="Gloeckner G."/>
        </authorList>
    </citation>
    <scope>NUCLEOTIDE SEQUENCE [LARGE SCALE GENOMIC DNA]</scope>
    <source>
        <strain evidence="16">ATCC 26659 / Pp 5 / PN500</strain>
    </source>
</reference>
<dbReference type="GeneID" id="31365369"/>
<dbReference type="InParanoid" id="D3BPD2"/>
<dbReference type="OMA" id="EETEYMP"/>
<dbReference type="InterPro" id="IPR042097">
    <property type="entry name" value="Aminopeptidase_N-like_N_sf"/>
</dbReference>
<dbReference type="PRINTS" id="PR00756">
    <property type="entry name" value="ALADIPTASE"/>
</dbReference>
<dbReference type="SUPFAM" id="SSF55486">
    <property type="entry name" value="Metalloproteases ('zincins'), catalytic domain"/>
    <property type="match status" value="1"/>
</dbReference>
<evidence type="ECO:0000256" key="8">
    <source>
        <dbReference type="PIRSR" id="PIRSR634016-1"/>
    </source>
</evidence>
<dbReference type="Gene3D" id="1.25.50.20">
    <property type="match status" value="1"/>
</dbReference>
<feature type="binding site" evidence="9">
    <location>
        <position position="420"/>
    </location>
    <ligand>
        <name>Zn(2+)</name>
        <dbReference type="ChEBI" id="CHEBI:29105"/>
        <note>catalytic</note>
    </ligand>
</feature>
<evidence type="ECO:0000259" key="14">
    <source>
        <dbReference type="Pfam" id="PF17900"/>
    </source>
</evidence>
<dbReference type="InterPro" id="IPR014782">
    <property type="entry name" value="Peptidase_M1_dom"/>
</dbReference>
<dbReference type="SUPFAM" id="SSF63737">
    <property type="entry name" value="Leukotriene A4 hydrolase N-terminal domain"/>
    <property type="match status" value="1"/>
</dbReference>
<comment type="similarity">
    <text evidence="1 11">Belongs to the peptidase M1 family.</text>
</comment>
<evidence type="ECO:0000256" key="9">
    <source>
        <dbReference type="PIRSR" id="PIRSR634016-3"/>
    </source>
</evidence>
<keyword evidence="11" id="KW-0812">Transmembrane</keyword>